<reference evidence="1" key="1">
    <citation type="submission" date="2016-06" db="UniProtKB">
        <authorList>
            <consortium name="WormBaseParasite"/>
        </authorList>
    </citation>
    <scope>IDENTIFICATION</scope>
</reference>
<organism evidence="1">
    <name type="scientific">Echinostoma caproni</name>
    <dbReference type="NCBI Taxonomy" id="27848"/>
    <lineage>
        <taxon>Eukaryota</taxon>
        <taxon>Metazoa</taxon>
        <taxon>Spiralia</taxon>
        <taxon>Lophotrochozoa</taxon>
        <taxon>Platyhelminthes</taxon>
        <taxon>Trematoda</taxon>
        <taxon>Digenea</taxon>
        <taxon>Plagiorchiida</taxon>
        <taxon>Echinostomata</taxon>
        <taxon>Echinostomatoidea</taxon>
        <taxon>Echinostomatidae</taxon>
        <taxon>Echinostoma</taxon>
    </lineage>
</organism>
<dbReference type="Gene3D" id="3.30.750.200">
    <property type="match status" value="1"/>
</dbReference>
<dbReference type="PANTHER" id="PTHR43020:SF2">
    <property type="entry name" value="MITOCHONDRIAL TRNA METHYLTHIOTRANSFERASE CDK5RAP1"/>
    <property type="match status" value="1"/>
</dbReference>
<sequence length="157" mass="17721">LDLIRRVGYAFLFCFPFSMREKTRAYHRLVDDVSPTVKLQRLEQLRQLNRQSSLKFNQAQIGRVQLILIEGQSRRSPDFVYGRNDFNIKVIVPRTATPLSVAAATDDDPNMLSPVTLQPGNYCAVQHSTDLFVQFSAIIAATRSRTCVCSTAARKAD</sequence>
<dbReference type="PANTHER" id="PTHR43020">
    <property type="entry name" value="CDK5 REGULATORY SUBUNIT-ASSOCIATED PROTEIN 1"/>
    <property type="match status" value="1"/>
</dbReference>
<proteinExistence type="predicted"/>
<dbReference type="WBParaSite" id="ECPE_0001313101-mRNA-1">
    <property type="protein sequence ID" value="ECPE_0001313101-mRNA-1"/>
    <property type="gene ID" value="ECPE_0001313101"/>
</dbReference>
<name>A0A183B1K8_9TREM</name>
<dbReference type="GO" id="GO:0005829">
    <property type="term" value="C:cytosol"/>
    <property type="evidence" value="ECO:0007669"/>
    <property type="project" value="TreeGrafter"/>
</dbReference>
<protein>
    <submittedName>
        <fullName evidence="1">TRAM domain-containing protein</fullName>
    </submittedName>
</protein>
<accession>A0A183B1K8</accession>
<dbReference type="GO" id="GO:0005739">
    <property type="term" value="C:mitochondrion"/>
    <property type="evidence" value="ECO:0007669"/>
    <property type="project" value="TreeGrafter"/>
</dbReference>
<dbReference type="GO" id="GO:0035597">
    <property type="term" value="F:tRNA-2-methylthio-N(6)-dimethylallyladenosine(37) synthase activity"/>
    <property type="evidence" value="ECO:0007669"/>
    <property type="project" value="TreeGrafter"/>
</dbReference>
<dbReference type="AlphaFoldDB" id="A0A183B1K8"/>
<evidence type="ECO:0000313" key="1">
    <source>
        <dbReference type="WBParaSite" id="ECPE_0001313101-mRNA-1"/>
    </source>
</evidence>